<dbReference type="VEuPathDB" id="FungiDB:ASPSYDRAFT_38888"/>
<dbReference type="PANTHER" id="PTHR41773:SF1">
    <property type="entry name" value="RELA_SPOT DOMAIN-CONTAINING PROTEIN"/>
    <property type="match status" value="1"/>
</dbReference>
<dbReference type="AlphaFoldDB" id="A0A1L9TXM9"/>
<evidence type="ECO:0000313" key="2">
    <source>
        <dbReference type="Proteomes" id="UP000184356"/>
    </source>
</evidence>
<dbReference type="STRING" id="1036612.A0A1L9TXM9"/>
<dbReference type="RefSeq" id="XP_040708010.1">
    <property type="nucleotide sequence ID" value="XM_040845798.1"/>
</dbReference>
<sequence length="392" mass="45223">MDRDSNALWWAGTVVPYASKRSAEMVADRLRLELRQAGIIHDIKSNAIEKAKLAAELKAREFARGRPYTQREEIEADVIDLANVWVYVYLPQDKDKVRNIVTEAFNIRGDIGEKLEDPDLCTEYYWVSLEGEQEEDQEPPTRLVEIQVVTDKGDRQFQASHEVAAFLHKLAKIKGRRETDCGDARLLWEVLQILGSNRHRDLRNLMLGLDMSNALASDFSRKADAFAPLKLSLATYVTDSITRLQYGRDKMLEIAHVEGGDHESNRERYRMRVLRDTFIWLADLYPWGDGTGSMLFHDLDISMANLQRKRVRWLDSLEAKSFYEGEQQLLPHEEGKNIAKLWAMFVRHTQLPAQYSFNLARLDVKGPTPPNWAYFHRAITGLVYDQPKDEQG</sequence>
<accession>A0A1L9TXM9</accession>
<name>A0A1L9TXM9_9EURO</name>
<gene>
    <name evidence="1" type="ORF">ASPSYDRAFT_38888</name>
</gene>
<evidence type="ECO:0008006" key="3">
    <source>
        <dbReference type="Google" id="ProtNLM"/>
    </source>
</evidence>
<dbReference type="OrthoDB" id="4476267at2759"/>
<evidence type="ECO:0000313" key="1">
    <source>
        <dbReference type="EMBL" id="OJJ64204.1"/>
    </source>
</evidence>
<dbReference type="PANTHER" id="PTHR41773">
    <property type="entry name" value="GTP PYROPHOSPHATASE-RELATED"/>
    <property type="match status" value="1"/>
</dbReference>
<keyword evidence="2" id="KW-1185">Reference proteome</keyword>
<organism evidence="1 2">
    <name type="scientific">Aspergillus sydowii CBS 593.65</name>
    <dbReference type="NCBI Taxonomy" id="1036612"/>
    <lineage>
        <taxon>Eukaryota</taxon>
        <taxon>Fungi</taxon>
        <taxon>Dikarya</taxon>
        <taxon>Ascomycota</taxon>
        <taxon>Pezizomycotina</taxon>
        <taxon>Eurotiomycetes</taxon>
        <taxon>Eurotiomycetidae</taxon>
        <taxon>Eurotiales</taxon>
        <taxon>Aspergillaceae</taxon>
        <taxon>Aspergillus</taxon>
        <taxon>Aspergillus subgen. Nidulantes</taxon>
    </lineage>
</organism>
<reference evidence="2" key="1">
    <citation type="journal article" date="2017" name="Genome Biol.">
        <title>Comparative genomics reveals high biological diversity and specific adaptations in the industrially and medically important fungal genus Aspergillus.</title>
        <authorList>
            <person name="de Vries R.P."/>
            <person name="Riley R."/>
            <person name="Wiebenga A."/>
            <person name="Aguilar-Osorio G."/>
            <person name="Amillis S."/>
            <person name="Uchima C.A."/>
            <person name="Anderluh G."/>
            <person name="Asadollahi M."/>
            <person name="Askin M."/>
            <person name="Barry K."/>
            <person name="Battaglia E."/>
            <person name="Bayram O."/>
            <person name="Benocci T."/>
            <person name="Braus-Stromeyer S.A."/>
            <person name="Caldana C."/>
            <person name="Canovas D."/>
            <person name="Cerqueira G.C."/>
            <person name="Chen F."/>
            <person name="Chen W."/>
            <person name="Choi C."/>
            <person name="Clum A."/>
            <person name="Dos Santos R.A."/>
            <person name="Damasio A.R."/>
            <person name="Diallinas G."/>
            <person name="Emri T."/>
            <person name="Fekete E."/>
            <person name="Flipphi M."/>
            <person name="Freyberg S."/>
            <person name="Gallo A."/>
            <person name="Gournas C."/>
            <person name="Habgood R."/>
            <person name="Hainaut M."/>
            <person name="Harispe M.L."/>
            <person name="Henrissat B."/>
            <person name="Hilden K.S."/>
            <person name="Hope R."/>
            <person name="Hossain A."/>
            <person name="Karabika E."/>
            <person name="Karaffa L."/>
            <person name="Karanyi Z."/>
            <person name="Krasevec N."/>
            <person name="Kuo A."/>
            <person name="Kusch H."/>
            <person name="LaButti K."/>
            <person name="Lagendijk E.L."/>
            <person name="Lapidus A."/>
            <person name="Levasseur A."/>
            <person name="Lindquist E."/>
            <person name="Lipzen A."/>
            <person name="Logrieco A.F."/>
            <person name="MacCabe A."/>
            <person name="Maekelae M.R."/>
            <person name="Malavazi I."/>
            <person name="Melin P."/>
            <person name="Meyer V."/>
            <person name="Mielnichuk N."/>
            <person name="Miskei M."/>
            <person name="Molnar A.P."/>
            <person name="Mule G."/>
            <person name="Ngan C.Y."/>
            <person name="Orejas M."/>
            <person name="Orosz E."/>
            <person name="Ouedraogo J.P."/>
            <person name="Overkamp K.M."/>
            <person name="Park H.-S."/>
            <person name="Perrone G."/>
            <person name="Piumi F."/>
            <person name="Punt P.J."/>
            <person name="Ram A.F."/>
            <person name="Ramon A."/>
            <person name="Rauscher S."/>
            <person name="Record E."/>
            <person name="Riano-Pachon D.M."/>
            <person name="Robert V."/>
            <person name="Roehrig J."/>
            <person name="Ruller R."/>
            <person name="Salamov A."/>
            <person name="Salih N.S."/>
            <person name="Samson R.A."/>
            <person name="Sandor E."/>
            <person name="Sanguinetti M."/>
            <person name="Schuetze T."/>
            <person name="Sepcic K."/>
            <person name="Shelest E."/>
            <person name="Sherlock G."/>
            <person name="Sophianopoulou V."/>
            <person name="Squina F.M."/>
            <person name="Sun H."/>
            <person name="Susca A."/>
            <person name="Todd R.B."/>
            <person name="Tsang A."/>
            <person name="Unkles S.E."/>
            <person name="van de Wiele N."/>
            <person name="van Rossen-Uffink D."/>
            <person name="Oliveira J.V."/>
            <person name="Vesth T.C."/>
            <person name="Visser J."/>
            <person name="Yu J.-H."/>
            <person name="Zhou M."/>
            <person name="Andersen M.R."/>
            <person name="Archer D.B."/>
            <person name="Baker S.E."/>
            <person name="Benoit I."/>
            <person name="Brakhage A.A."/>
            <person name="Braus G.H."/>
            <person name="Fischer R."/>
            <person name="Frisvad J.C."/>
            <person name="Goldman G.H."/>
            <person name="Houbraken J."/>
            <person name="Oakley B."/>
            <person name="Pocsi I."/>
            <person name="Scazzocchio C."/>
            <person name="Seiboth B."/>
            <person name="vanKuyk P.A."/>
            <person name="Wortman J."/>
            <person name="Dyer P.S."/>
            <person name="Grigoriev I.V."/>
        </authorList>
    </citation>
    <scope>NUCLEOTIDE SEQUENCE [LARGE SCALE GENOMIC DNA]</scope>
    <source>
        <strain evidence="2">CBS 593.65</strain>
    </source>
</reference>
<dbReference type="Proteomes" id="UP000184356">
    <property type="component" value="Unassembled WGS sequence"/>
</dbReference>
<proteinExistence type="predicted"/>
<dbReference type="EMBL" id="KV878582">
    <property type="protein sequence ID" value="OJJ64204.1"/>
    <property type="molecule type" value="Genomic_DNA"/>
</dbReference>
<protein>
    <recommendedName>
        <fullName evidence="3">RelA/SpoT domain-containing protein</fullName>
    </recommendedName>
</protein>
<dbReference type="GeneID" id="63761871"/>